<feature type="compositionally biased region" description="Basic residues" evidence="5">
    <location>
        <begin position="290"/>
        <end position="316"/>
    </location>
</feature>
<evidence type="ECO:0000256" key="4">
    <source>
        <dbReference type="ARBA" id="ARBA00022801"/>
    </source>
</evidence>
<evidence type="ECO:0000259" key="6">
    <source>
        <dbReference type="Pfam" id="PF00728"/>
    </source>
</evidence>
<dbReference type="Proteomes" id="UP000600026">
    <property type="component" value="Unassembled WGS sequence"/>
</dbReference>
<dbReference type="EMBL" id="BNEE01000006">
    <property type="protein sequence ID" value="GHI85531.1"/>
    <property type="molecule type" value="Genomic_DNA"/>
</dbReference>
<dbReference type="GO" id="GO:0030203">
    <property type="term" value="P:glycosaminoglycan metabolic process"/>
    <property type="evidence" value="ECO:0007669"/>
    <property type="project" value="TreeGrafter"/>
</dbReference>
<dbReference type="Gene3D" id="3.20.20.80">
    <property type="entry name" value="Glycosidases"/>
    <property type="match status" value="1"/>
</dbReference>
<feature type="compositionally biased region" description="Basic and acidic residues" evidence="5">
    <location>
        <begin position="317"/>
        <end position="330"/>
    </location>
</feature>
<feature type="region of interest" description="Disordered" evidence="5">
    <location>
        <begin position="430"/>
        <end position="455"/>
    </location>
</feature>
<evidence type="ECO:0000256" key="1">
    <source>
        <dbReference type="ARBA" id="ARBA00001231"/>
    </source>
</evidence>
<comment type="similarity">
    <text evidence="2">Belongs to the glycosyl hydrolase 20 family.</text>
</comment>
<dbReference type="InterPro" id="IPR025705">
    <property type="entry name" value="Beta_hexosaminidase_sua/sub"/>
</dbReference>
<feature type="domain" description="Glycoside hydrolase family 20 catalytic" evidence="6">
    <location>
        <begin position="42"/>
        <end position="160"/>
    </location>
</feature>
<dbReference type="PANTHER" id="PTHR22600:SF57">
    <property type="entry name" value="BETA-N-ACETYLHEXOSAMINIDASE"/>
    <property type="match status" value="1"/>
</dbReference>
<dbReference type="RefSeq" id="WP_167347244.1">
    <property type="nucleotide sequence ID" value="NZ_JOFT01000012.1"/>
</dbReference>
<dbReference type="SUPFAM" id="SSF51445">
    <property type="entry name" value="(Trans)glycosidases"/>
    <property type="match status" value="1"/>
</dbReference>
<accession>A0A919GVR5</accession>
<dbReference type="SUPFAM" id="SSF50370">
    <property type="entry name" value="Ricin B-like lectins"/>
    <property type="match status" value="1"/>
</dbReference>
<dbReference type="GO" id="GO:0016020">
    <property type="term" value="C:membrane"/>
    <property type="evidence" value="ECO:0007669"/>
    <property type="project" value="TreeGrafter"/>
</dbReference>
<feature type="domain" description="Ricin B lectin" evidence="7">
    <location>
        <begin position="211"/>
        <end position="267"/>
    </location>
</feature>
<feature type="compositionally biased region" description="Polar residues" evidence="5">
    <location>
        <begin position="438"/>
        <end position="455"/>
    </location>
</feature>
<comment type="catalytic activity">
    <reaction evidence="1">
        <text>Hydrolysis of terminal non-reducing N-acetyl-D-hexosamine residues in N-acetyl-beta-D-hexosaminides.</text>
        <dbReference type="EC" id="3.2.1.52"/>
    </reaction>
</comment>
<dbReference type="InterPro" id="IPR000772">
    <property type="entry name" value="Ricin_B_lectin"/>
</dbReference>
<dbReference type="GO" id="GO:0005975">
    <property type="term" value="P:carbohydrate metabolic process"/>
    <property type="evidence" value="ECO:0007669"/>
    <property type="project" value="InterPro"/>
</dbReference>
<gene>
    <name evidence="8" type="ORF">Sxan_28950</name>
</gene>
<sequence>MRGWHQLGQAAVPSGSIMQFWGEADDRESIGTPQETESIRFVRNGVAQGAKFVMSPSDHAYLDMKYDVSTPYGSSWSGYAPVQKSYEWDPATSTAKLDGTGSIVPAQQIAGVEAALCADRAYEASNALPTPSTRWPEPHAYADSMSYPRLPALAEVGWTPQSGRDWKDFRQRLAQHGPRWSAAGIGYHAAPGIPWPGTVKAVEGAHSVETGGKALDNPGGSTSDGTGLVLWAPNRGGNQTWTFTRQSDGSYTMTNKTSGKCAEVTGGPGAFVVQRTCGKPGRPTLESHPARRRRTHHHLRQQRSPAQRRRGLRRRHGDPAEEQRLRAATLDDRLTVPHRPLPPPPLRTRIGRAVRRGPRLVRSAPRAGGVRTALSGRMPQAGGVRDVRQSPRRGRDGWSTGRPCLFIRFRGGRRPLPHVQKRRAQESIFPVSPVARSATRSFHTPSATTAEASTR</sequence>
<evidence type="ECO:0000256" key="3">
    <source>
        <dbReference type="ARBA" id="ARBA00012663"/>
    </source>
</evidence>
<dbReference type="PANTHER" id="PTHR22600">
    <property type="entry name" value="BETA-HEXOSAMINIDASE"/>
    <property type="match status" value="1"/>
</dbReference>
<evidence type="ECO:0000259" key="7">
    <source>
        <dbReference type="Pfam" id="PF14200"/>
    </source>
</evidence>
<dbReference type="Pfam" id="PF00728">
    <property type="entry name" value="Glyco_hydro_20"/>
    <property type="match status" value="1"/>
</dbReference>
<dbReference type="EC" id="3.2.1.52" evidence="3"/>
<protein>
    <recommendedName>
        <fullName evidence="3">beta-N-acetylhexosaminidase</fullName>
        <ecNumber evidence="3">3.2.1.52</ecNumber>
    </recommendedName>
</protein>
<feature type="region of interest" description="Disordered" evidence="5">
    <location>
        <begin position="273"/>
        <end position="330"/>
    </location>
</feature>
<dbReference type="InterPro" id="IPR015883">
    <property type="entry name" value="Glyco_hydro_20_cat"/>
</dbReference>
<dbReference type="AlphaFoldDB" id="A0A919GVR5"/>
<reference evidence="8" key="1">
    <citation type="submission" date="2020-09" db="EMBL/GenBank/DDBJ databases">
        <title>Whole genome shotgun sequence of Streptomyces xanthophaeus NBRC 12829.</title>
        <authorList>
            <person name="Komaki H."/>
            <person name="Tamura T."/>
        </authorList>
    </citation>
    <scope>NUCLEOTIDE SEQUENCE</scope>
    <source>
        <strain evidence="8">NBRC 12829</strain>
    </source>
</reference>
<dbReference type="InterPro" id="IPR017853">
    <property type="entry name" value="GH"/>
</dbReference>
<evidence type="ECO:0000256" key="2">
    <source>
        <dbReference type="ARBA" id="ARBA00006285"/>
    </source>
</evidence>
<feature type="compositionally biased region" description="Basic and acidic residues" evidence="5">
    <location>
        <begin position="385"/>
        <end position="396"/>
    </location>
</feature>
<evidence type="ECO:0000313" key="9">
    <source>
        <dbReference type="Proteomes" id="UP000600026"/>
    </source>
</evidence>
<keyword evidence="4" id="KW-0378">Hydrolase</keyword>
<dbReference type="InterPro" id="IPR035992">
    <property type="entry name" value="Ricin_B-like_lectins"/>
</dbReference>
<name>A0A919GVR5_9ACTN</name>
<feature type="region of interest" description="Disordered" evidence="5">
    <location>
        <begin position="363"/>
        <end position="399"/>
    </location>
</feature>
<comment type="caution">
    <text evidence="8">The sequence shown here is derived from an EMBL/GenBank/DDBJ whole genome shotgun (WGS) entry which is preliminary data.</text>
</comment>
<dbReference type="GO" id="GO:0004563">
    <property type="term" value="F:beta-N-acetylhexosaminidase activity"/>
    <property type="evidence" value="ECO:0007669"/>
    <property type="project" value="UniProtKB-EC"/>
</dbReference>
<dbReference type="Gene3D" id="2.80.10.50">
    <property type="match status" value="2"/>
</dbReference>
<dbReference type="Pfam" id="PF14200">
    <property type="entry name" value="RicinB_lectin_2"/>
    <property type="match status" value="1"/>
</dbReference>
<dbReference type="CDD" id="cd00161">
    <property type="entry name" value="beta-trefoil_Ricin-like"/>
    <property type="match status" value="1"/>
</dbReference>
<proteinExistence type="inferred from homology"/>
<organism evidence="8 9">
    <name type="scientific">Streptomyces xanthophaeus</name>
    <dbReference type="NCBI Taxonomy" id="67385"/>
    <lineage>
        <taxon>Bacteria</taxon>
        <taxon>Bacillati</taxon>
        <taxon>Actinomycetota</taxon>
        <taxon>Actinomycetes</taxon>
        <taxon>Kitasatosporales</taxon>
        <taxon>Streptomycetaceae</taxon>
        <taxon>Streptomyces</taxon>
    </lineage>
</organism>
<dbReference type="PROSITE" id="PS50231">
    <property type="entry name" value="RICIN_B_LECTIN"/>
    <property type="match status" value="1"/>
</dbReference>
<evidence type="ECO:0000313" key="8">
    <source>
        <dbReference type="EMBL" id="GHI85531.1"/>
    </source>
</evidence>
<keyword evidence="9" id="KW-1185">Reference proteome</keyword>
<evidence type="ECO:0000256" key="5">
    <source>
        <dbReference type="SAM" id="MobiDB-lite"/>
    </source>
</evidence>